<dbReference type="InterPro" id="IPR010104">
    <property type="entry name" value="TonB_rcpt_bac"/>
</dbReference>
<dbReference type="PANTHER" id="PTHR40980:SF3">
    <property type="entry name" value="TONB-DEPENDENT RECEPTOR-LIKE BETA-BARREL DOMAIN-CONTAINING PROTEIN"/>
    <property type="match status" value="1"/>
</dbReference>
<dbReference type="Proteomes" id="UP001467690">
    <property type="component" value="Unassembled WGS sequence"/>
</dbReference>
<evidence type="ECO:0000256" key="2">
    <source>
        <dbReference type="ARBA" id="ARBA00023136"/>
    </source>
</evidence>
<evidence type="ECO:0000313" key="5">
    <source>
        <dbReference type="EMBL" id="MER2490565.1"/>
    </source>
</evidence>
<feature type="domain" description="TonB-dependent receptor-like beta-barrel" evidence="4">
    <location>
        <begin position="175"/>
        <end position="655"/>
    </location>
</feature>
<keyword evidence="5" id="KW-0675">Receptor</keyword>
<dbReference type="RefSeq" id="WP_350400349.1">
    <property type="nucleotide sequence ID" value="NZ_JBELOE010000060.1"/>
</dbReference>
<dbReference type="EMBL" id="JBELOE010000060">
    <property type="protein sequence ID" value="MER2490565.1"/>
    <property type="molecule type" value="Genomic_DNA"/>
</dbReference>
<keyword evidence="2" id="KW-0472">Membrane</keyword>
<dbReference type="Gene3D" id="2.40.170.20">
    <property type="entry name" value="TonB-dependent receptor, beta-barrel domain"/>
    <property type="match status" value="1"/>
</dbReference>
<dbReference type="InterPro" id="IPR000531">
    <property type="entry name" value="Beta-barrel_TonB"/>
</dbReference>
<gene>
    <name evidence="5" type="ORF">ABS311_01525</name>
</gene>
<dbReference type="InterPro" id="IPR036942">
    <property type="entry name" value="Beta-barrel_TonB_sf"/>
</dbReference>
<sequence>MFSASSQLQKRERMGVNASAQWKLNDSFTLTGEYFSSDLDIGTDVVSTQYWTDRPQESLVLTEAYKISPTGFLEQGTINSNFYQANTSVQTEEASSKNFAVTLDWDSGQNLVGQVKLTSAKSDNDWIGGASDVMASQGNKIKFSDGSEGPVNPNGVSSFVYTLDTPLGAEIPVIETSGALTDKSQYWYKSQWVESKDTSVTANAIKADFSYMFDEGFTKSVSFGGRIADKDVDHTEYRFLNQFGDYQYYFKDPQIVDPVAGYTLLPIVTYNDNPSRLIEYGNFFSTSSGKFPSSILVEDPSHMKDQVTWLNSLYPNSPLTKAVTPITSYAVDESTKALYVMADMEAEFGSYYLTSNIGLRYVSTDLTVVANEVPAVLADGSNNNNSFAGFNGTEKEWTPVANKSSYSDVLPSINATLALSDEFDIKFAAAKVMARPNLNNLGRGFNIAYTGNFENGGPDGRFQRFASGSAGNPSLSPDRSTSYDLSANWYFSPGSAIIAAMFYKDIESFSVQQSSQEAIPDSDGVVRDGGVVSRVVNGQGGSVLGLELGAQHSFENGFGIMANYTYSDSENKDFVDPTSGESLPIPGVSKDSYNIISYYETTQFNARLAYNWRSKRLSSLFSGYPRYTREYGQLDASFGYNVNEQLAMSVEGINLTGNDNSSYLDVGDGEYFYDWQTDETRYVFSISYKF</sequence>
<protein>
    <submittedName>
        <fullName evidence="5">TonB-dependent receptor</fullName>
    </submittedName>
</protein>
<comment type="subcellular location">
    <subcellularLocation>
        <location evidence="1">Cell outer membrane</location>
    </subcellularLocation>
</comment>
<comment type="caution">
    <text evidence="5">The sequence shown here is derived from an EMBL/GenBank/DDBJ whole genome shotgun (WGS) entry which is preliminary data.</text>
</comment>
<evidence type="ECO:0000256" key="1">
    <source>
        <dbReference type="ARBA" id="ARBA00004442"/>
    </source>
</evidence>
<evidence type="ECO:0000256" key="3">
    <source>
        <dbReference type="ARBA" id="ARBA00023237"/>
    </source>
</evidence>
<evidence type="ECO:0000313" key="6">
    <source>
        <dbReference type="Proteomes" id="UP001467690"/>
    </source>
</evidence>
<dbReference type="PANTHER" id="PTHR40980">
    <property type="entry name" value="PLUG DOMAIN-CONTAINING PROTEIN"/>
    <property type="match status" value="1"/>
</dbReference>
<keyword evidence="6" id="KW-1185">Reference proteome</keyword>
<organism evidence="5 6">
    <name type="scientific">Catenovulum sediminis</name>
    <dbReference type="NCBI Taxonomy" id="1740262"/>
    <lineage>
        <taxon>Bacteria</taxon>
        <taxon>Pseudomonadati</taxon>
        <taxon>Pseudomonadota</taxon>
        <taxon>Gammaproteobacteria</taxon>
        <taxon>Alteromonadales</taxon>
        <taxon>Alteromonadaceae</taxon>
        <taxon>Catenovulum</taxon>
    </lineage>
</organism>
<evidence type="ECO:0000259" key="4">
    <source>
        <dbReference type="Pfam" id="PF00593"/>
    </source>
</evidence>
<dbReference type="SUPFAM" id="SSF56935">
    <property type="entry name" value="Porins"/>
    <property type="match status" value="1"/>
</dbReference>
<proteinExistence type="predicted"/>
<reference evidence="5 6" key="1">
    <citation type="submission" date="2024-06" db="EMBL/GenBank/DDBJ databases">
        <authorList>
            <person name="Chen R.Y."/>
        </authorList>
    </citation>
    <scope>NUCLEOTIDE SEQUENCE [LARGE SCALE GENOMIC DNA]</scope>
    <source>
        <strain evidence="5 6">D2</strain>
    </source>
</reference>
<dbReference type="Pfam" id="PF00593">
    <property type="entry name" value="TonB_dep_Rec_b-barrel"/>
    <property type="match status" value="1"/>
</dbReference>
<name>A0ABV1RCR8_9ALTE</name>
<accession>A0ABV1RCR8</accession>
<keyword evidence="3" id="KW-0998">Cell outer membrane</keyword>
<dbReference type="NCBIfam" id="TIGR01782">
    <property type="entry name" value="TonB-Xanth-Caul"/>
    <property type="match status" value="1"/>
</dbReference>